<dbReference type="PATRIC" id="fig|34073.19.peg.4223"/>
<dbReference type="RefSeq" id="WP_021009095.1">
    <property type="nucleotide sequence ID" value="NZ_JZWI01000021.1"/>
</dbReference>
<feature type="transmembrane region" description="Helical" evidence="8">
    <location>
        <begin position="190"/>
        <end position="217"/>
    </location>
</feature>
<dbReference type="Proteomes" id="UP000035170">
    <property type="component" value="Unassembled WGS sequence"/>
</dbReference>
<evidence type="ECO:0000256" key="4">
    <source>
        <dbReference type="ARBA" id="ARBA00022475"/>
    </source>
</evidence>
<name>A0A0H2LX81_VARPD</name>
<accession>A0A0H2LX81</accession>
<proteinExistence type="inferred from homology"/>
<feature type="transmembrane region" description="Helical" evidence="8">
    <location>
        <begin position="76"/>
        <end position="96"/>
    </location>
</feature>
<keyword evidence="5 8" id="KW-0812">Transmembrane</keyword>
<feature type="transmembrane region" description="Helical" evidence="8">
    <location>
        <begin position="229"/>
        <end position="247"/>
    </location>
</feature>
<keyword evidence="3" id="KW-0813">Transport</keyword>
<dbReference type="PANTHER" id="PTHR30269:SF37">
    <property type="entry name" value="MEMBRANE TRANSPORTER PROTEIN"/>
    <property type="match status" value="1"/>
</dbReference>
<evidence type="ECO:0000256" key="3">
    <source>
        <dbReference type="ARBA" id="ARBA00022448"/>
    </source>
</evidence>
<protein>
    <recommendedName>
        <fullName evidence="8">Probable membrane transporter protein</fullName>
    </recommendedName>
</protein>
<sequence>MVFPLITDPHFYAVAVPAVLLLGISKSGFGAGFGSLAVPLMALAVTVPQAAAILMPLLLLMDLLGLAAFRNDFDRALLKFLIPFGLLGTVIGTLLFRTLSAHTVAGIVGVFTLLFLAQRLVFPPKPDDPLPSRAVGAALTAVSGFTSFIAHAGGPPINAYVIPLRLKPVVFTATMAYFFFVVNLSKWIPYAWLGLIDLRTLATSLALMPLAPLGVWVGIRIARRIDATWFYRFVYLGMLLTGLKLVYDGFFA</sequence>
<evidence type="ECO:0000256" key="7">
    <source>
        <dbReference type="ARBA" id="ARBA00023136"/>
    </source>
</evidence>
<dbReference type="InterPro" id="IPR052017">
    <property type="entry name" value="TSUP"/>
</dbReference>
<evidence type="ECO:0000256" key="6">
    <source>
        <dbReference type="ARBA" id="ARBA00022989"/>
    </source>
</evidence>
<dbReference type="EMBL" id="JZWI01000021">
    <property type="protein sequence ID" value="KLN54819.1"/>
    <property type="molecule type" value="Genomic_DNA"/>
</dbReference>
<comment type="subcellular location">
    <subcellularLocation>
        <location evidence="1 8">Cell membrane</location>
        <topology evidence="1 8">Multi-pass membrane protein</topology>
    </subcellularLocation>
</comment>
<comment type="similarity">
    <text evidence="2 8">Belongs to the 4-toluene sulfonate uptake permease (TSUP) (TC 2.A.102) family.</text>
</comment>
<dbReference type="Pfam" id="PF01925">
    <property type="entry name" value="TauE"/>
    <property type="match status" value="1"/>
</dbReference>
<evidence type="ECO:0000256" key="5">
    <source>
        <dbReference type="ARBA" id="ARBA00022692"/>
    </source>
</evidence>
<dbReference type="AlphaFoldDB" id="A0A0H2LX81"/>
<reference evidence="9 10" key="1">
    <citation type="submission" date="2015-03" db="EMBL/GenBank/DDBJ databases">
        <title>Genome sequence of Variovorax paradoxus TBEA6.</title>
        <authorList>
            <person name="Poehlein A."/>
            <person name="Schuldes J."/>
            <person name="Wuebbeler J.H."/>
            <person name="Hiessl S."/>
            <person name="Steinbuechel A."/>
            <person name="Daniel R."/>
        </authorList>
    </citation>
    <scope>NUCLEOTIDE SEQUENCE [LARGE SCALE GENOMIC DNA]</scope>
    <source>
        <strain evidence="9 10">TBEA6</strain>
    </source>
</reference>
<evidence type="ECO:0000256" key="2">
    <source>
        <dbReference type="ARBA" id="ARBA00009142"/>
    </source>
</evidence>
<evidence type="ECO:0000313" key="9">
    <source>
        <dbReference type="EMBL" id="KLN54819.1"/>
    </source>
</evidence>
<feature type="transmembrane region" description="Helical" evidence="8">
    <location>
        <begin position="50"/>
        <end position="70"/>
    </location>
</feature>
<organism evidence="9 10">
    <name type="scientific">Variovorax paradoxus</name>
    <dbReference type="NCBI Taxonomy" id="34073"/>
    <lineage>
        <taxon>Bacteria</taxon>
        <taxon>Pseudomonadati</taxon>
        <taxon>Pseudomonadota</taxon>
        <taxon>Betaproteobacteria</taxon>
        <taxon>Burkholderiales</taxon>
        <taxon>Comamonadaceae</taxon>
        <taxon>Variovorax</taxon>
    </lineage>
</organism>
<feature type="transmembrane region" description="Helical" evidence="8">
    <location>
        <begin position="134"/>
        <end position="154"/>
    </location>
</feature>
<feature type="transmembrane region" description="Helical" evidence="8">
    <location>
        <begin position="103"/>
        <end position="122"/>
    </location>
</feature>
<evidence type="ECO:0000256" key="8">
    <source>
        <dbReference type="RuleBase" id="RU363041"/>
    </source>
</evidence>
<dbReference type="PANTHER" id="PTHR30269">
    <property type="entry name" value="TRANSMEMBRANE PROTEIN YFCA"/>
    <property type="match status" value="1"/>
</dbReference>
<feature type="transmembrane region" description="Helical" evidence="8">
    <location>
        <begin position="12"/>
        <end position="38"/>
    </location>
</feature>
<keyword evidence="7 8" id="KW-0472">Membrane</keyword>
<evidence type="ECO:0000313" key="10">
    <source>
        <dbReference type="Proteomes" id="UP000035170"/>
    </source>
</evidence>
<keyword evidence="10" id="KW-1185">Reference proteome</keyword>
<keyword evidence="6 8" id="KW-1133">Transmembrane helix</keyword>
<dbReference type="InterPro" id="IPR002781">
    <property type="entry name" value="TM_pro_TauE-like"/>
</dbReference>
<comment type="caution">
    <text evidence="9">The sequence shown here is derived from an EMBL/GenBank/DDBJ whole genome shotgun (WGS) entry which is preliminary data.</text>
</comment>
<keyword evidence="4 8" id="KW-1003">Cell membrane</keyword>
<dbReference type="GO" id="GO:0005886">
    <property type="term" value="C:plasma membrane"/>
    <property type="evidence" value="ECO:0007669"/>
    <property type="project" value="UniProtKB-SubCell"/>
</dbReference>
<evidence type="ECO:0000256" key="1">
    <source>
        <dbReference type="ARBA" id="ARBA00004651"/>
    </source>
</evidence>
<gene>
    <name evidence="9" type="ORF">VPARA_41240</name>
</gene>